<evidence type="ECO:0000256" key="1">
    <source>
        <dbReference type="SAM" id="Coils"/>
    </source>
</evidence>
<feature type="compositionally biased region" description="Low complexity" evidence="2">
    <location>
        <begin position="297"/>
        <end position="321"/>
    </location>
</feature>
<reference evidence="3" key="1">
    <citation type="journal article" date="2021" name="Proc. Natl. Acad. Sci. U.S.A.">
        <title>Three genomes in the algal genus Volvox reveal the fate of a haploid sex-determining region after a transition to homothallism.</title>
        <authorList>
            <person name="Yamamoto K."/>
            <person name="Hamaji T."/>
            <person name="Kawai-Toyooka H."/>
            <person name="Matsuzaki R."/>
            <person name="Takahashi F."/>
            <person name="Nishimura Y."/>
            <person name="Kawachi M."/>
            <person name="Noguchi H."/>
            <person name="Minakuchi Y."/>
            <person name="Umen J.G."/>
            <person name="Toyoda A."/>
            <person name="Nozaki H."/>
        </authorList>
    </citation>
    <scope>NUCLEOTIDE SEQUENCE</scope>
    <source>
        <strain evidence="3">NIES-3780</strain>
    </source>
</reference>
<accession>A0A8J4AY29</accession>
<feature type="region of interest" description="Disordered" evidence="2">
    <location>
        <begin position="297"/>
        <end position="328"/>
    </location>
</feature>
<proteinExistence type="predicted"/>
<keyword evidence="4" id="KW-1185">Reference proteome</keyword>
<name>A0A8J4AY29_9CHLO</name>
<feature type="region of interest" description="Disordered" evidence="2">
    <location>
        <begin position="229"/>
        <end position="279"/>
    </location>
</feature>
<feature type="region of interest" description="Disordered" evidence="2">
    <location>
        <begin position="625"/>
        <end position="662"/>
    </location>
</feature>
<gene>
    <name evidence="3" type="ORF">Vafri_4522</name>
</gene>
<evidence type="ECO:0000313" key="4">
    <source>
        <dbReference type="Proteomes" id="UP000747399"/>
    </source>
</evidence>
<keyword evidence="1" id="KW-0175">Coiled coil</keyword>
<feature type="compositionally biased region" description="Basic residues" evidence="2">
    <location>
        <begin position="643"/>
        <end position="662"/>
    </location>
</feature>
<sequence length="662" mass="67721">MAAKQREMSDSMHYESRQIREALAASNARLKSARSGRVPADLQPQLGASMLQEWEGLSGTGHLDQDNTLASNNTLYQQMRAALIAFEGEVGYAAPARERAFFAALRTQLMEAGALRDAEQRDMQIAATFKWFSRHKPQGPEADPITAAVLASSLSVEANAAPTQPEMRMSSPGTPLHAATQQQQQPRLPSPPSPSPAGTGNGGGSAAAMPGSYTKHYFFDVYSRAPVGGGTNGSDGTPALPSSSGAGPGLRPTSARGPSPGGRSTGRAEEPPSLSINHPLAMYPSVSAASAARGGTAATASSTADKASPAGPAGPSASASTGGTGQPRARFASTEMFAPAKLVRPQEFDELDHRAAQVAAAAAAAGVSGAAAADGGNVSGGGAARGAGSMHPKPWVSGPHKPTLGGSTAVLGGGGGGSGGGGGAAAAAVRHTSKPGPEELEEVQMLRSKWSEMESKTAKSVADVQAKVAEWTLQRARLEEEIVRRQEAGRIAPLNGSLGQGGHAPPWQLNGFRRAEYEEGPLGPGSLSPYANANADLAAATAAAAAGPGAMNGIMGPTGGLHGAAAAALGASMRQRHADVSTYDRGRPELLRRLNSLGVPVSRDTLDRALRPLEDRPFLDCIARLPKPGDHLVSRPGSVRVPAAKKKRSKSAGKKRPTSGTR</sequence>
<evidence type="ECO:0000313" key="3">
    <source>
        <dbReference type="EMBL" id="GIL47888.1"/>
    </source>
</evidence>
<organism evidence="3 4">
    <name type="scientific">Volvox africanus</name>
    <dbReference type="NCBI Taxonomy" id="51714"/>
    <lineage>
        <taxon>Eukaryota</taxon>
        <taxon>Viridiplantae</taxon>
        <taxon>Chlorophyta</taxon>
        <taxon>core chlorophytes</taxon>
        <taxon>Chlorophyceae</taxon>
        <taxon>CS clade</taxon>
        <taxon>Chlamydomonadales</taxon>
        <taxon>Volvocaceae</taxon>
        <taxon>Volvox</taxon>
    </lineage>
</organism>
<dbReference type="AlphaFoldDB" id="A0A8J4AY29"/>
<feature type="coiled-coil region" evidence="1">
    <location>
        <begin position="461"/>
        <end position="488"/>
    </location>
</feature>
<dbReference type="Proteomes" id="UP000747399">
    <property type="component" value="Unassembled WGS sequence"/>
</dbReference>
<evidence type="ECO:0000256" key="2">
    <source>
        <dbReference type="SAM" id="MobiDB-lite"/>
    </source>
</evidence>
<comment type="caution">
    <text evidence="3">The sequence shown here is derived from an EMBL/GenBank/DDBJ whole genome shotgun (WGS) entry which is preliminary data.</text>
</comment>
<feature type="compositionally biased region" description="Low complexity" evidence="2">
    <location>
        <begin position="178"/>
        <end position="187"/>
    </location>
</feature>
<dbReference type="EMBL" id="BNCO01000005">
    <property type="protein sequence ID" value="GIL47888.1"/>
    <property type="molecule type" value="Genomic_DNA"/>
</dbReference>
<feature type="region of interest" description="Disordered" evidence="2">
    <location>
        <begin position="159"/>
        <end position="208"/>
    </location>
</feature>
<protein>
    <submittedName>
        <fullName evidence="3">Uncharacterized protein</fullName>
    </submittedName>
</protein>